<dbReference type="InterPro" id="IPR036259">
    <property type="entry name" value="MFS_trans_sf"/>
</dbReference>
<sequence>MAEEAAAEVIPIEQREDLESSTPVNNVGVTGCDKEIEEANIHVIPDGGWQAWSTVAGSWFVSICSFGYVNAYGVYQAYYIQELLPSYSPSAISWIGSLQTCLLFLIGLVAGRLFDKGYFRHMMIIGSVVFIGSIFALSAVEVDGYYQVFLAQAVGQGLGLGIIYLPSLAVIGHHFKKRRNTAMGLSVSGSSLGGIIFPILLNNVFEQRGFKWGVRAMGFFMLGALLIANLLMIPNYPPRHQAMKPPSPLKLLHDPPYMVAVAGAWFLGLGLFFYIQLYAETVGISGTVSFYALAMINAASIVGRTLPNLIADKFGPITVLIPASTIAGALVFALLGIKNIAGLVIVCILYGFFSGAYISLIGPMFASMSDHVSEIGLRMGLAFALLGFSVLIGTPIDGALLGSGPVYFWWKAVLFSAVTMLAGCATLVISRQLLQKKKGKRWV</sequence>
<feature type="transmembrane region" description="Helical" evidence="3">
    <location>
        <begin position="122"/>
        <end position="140"/>
    </location>
</feature>
<dbReference type="EMBL" id="KV417268">
    <property type="protein sequence ID" value="KZP00827.1"/>
    <property type="molecule type" value="Genomic_DNA"/>
</dbReference>
<dbReference type="Gene3D" id="1.20.1250.20">
    <property type="entry name" value="MFS general substrate transporter like domains"/>
    <property type="match status" value="2"/>
</dbReference>
<feature type="transmembrane region" description="Helical" evidence="3">
    <location>
        <begin position="408"/>
        <end position="430"/>
    </location>
</feature>
<evidence type="ECO:0000259" key="4">
    <source>
        <dbReference type="PROSITE" id="PS50850"/>
    </source>
</evidence>
<keyword evidence="6" id="KW-1185">Reference proteome</keyword>
<evidence type="ECO:0000313" key="5">
    <source>
        <dbReference type="EMBL" id="KZP00827.1"/>
    </source>
</evidence>
<feature type="domain" description="Major facilitator superfamily (MFS) profile" evidence="4">
    <location>
        <begin position="51"/>
        <end position="434"/>
    </location>
</feature>
<feature type="transmembrane region" description="Helical" evidence="3">
    <location>
        <begin position="340"/>
        <end position="363"/>
    </location>
</feature>
<protein>
    <submittedName>
        <fullName evidence="5">MFS general substrate transporter</fullName>
    </submittedName>
</protein>
<organism evidence="5 6">
    <name type="scientific">Calocera viscosa (strain TUFC12733)</name>
    <dbReference type="NCBI Taxonomy" id="1330018"/>
    <lineage>
        <taxon>Eukaryota</taxon>
        <taxon>Fungi</taxon>
        <taxon>Dikarya</taxon>
        <taxon>Basidiomycota</taxon>
        <taxon>Agaricomycotina</taxon>
        <taxon>Dacrymycetes</taxon>
        <taxon>Dacrymycetales</taxon>
        <taxon>Dacrymycetaceae</taxon>
        <taxon>Calocera</taxon>
    </lineage>
</organism>
<keyword evidence="3" id="KW-1133">Transmembrane helix</keyword>
<dbReference type="SUPFAM" id="SSF103473">
    <property type="entry name" value="MFS general substrate transporter"/>
    <property type="match status" value="1"/>
</dbReference>
<comment type="subcellular location">
    <subcellularLocation>
        <location evidence="1">Membrane</location>
        <topology evidence="1">Multi-pass membrane protein</topology>
    </subcellularLocation>
</comment>
<gene>
    <name evidence="5" type="ORF">CALVIDRAFT_475535</name>
</gene>
<keyword evidence="3" id="KW-0472">Membrane</keyword>
<proteinExistence type="inferred from homology"/>
<dbReference type="PROSITE" id="PS50850">
    <property type="entry name" value="MFS"/>
    <property type="match status" value="1"/>
</dbReference>
<dbReference type="InterPro" id="IPR020846">
    <property type="entry name" value="MFS_dom"/>
</dbReference>
<comment type="similarity">
    <text evidence="2">Belongs to the major facilitator superfamily. Monocarboxylate porter (TC 2.A.1.13) family.</text>
</comment>
<keyword evidence="3" id="KW-0812">Transmembrane</keyword>
<accession>A0A167REM3</accession>
<evidence type="ECO:0000313" key="6">
    <source>
        <dbReference type="Proteomes" id="UP000076738"/>
    </source>
</evidence>
<feature type="transmembrane region" description="Helical" evidence="3">
    <location>
        <begin position="314"/>
        <end position="334"/>
    </location>
</feature>
<dbReference type="Proteomes" id="UP000076738">
    <property type="component" value="Unassembled WGS sequence"/>
</dbReference>
<dbReference type="GO" id="GO:0022857">
    <property type="term" value="F:transmembrane transporter activity"/>
    <property type="evidence" value="ECO:0007669"/>
    <property type="project" value="InterPro"/>
</dbReference>
<dbReference type="InterPro" id="IPR050327">
    <property type="entry name" value="Proton-linked_MCT"/>
</dbReference>
<evidence type="ECO:0000256" key="2">
    <source>
        <dbReference type="ARBA" id="ARBA00006727"/>
    </source>
</evidence>
<feature type="transmembrane region" description="Helical" evidence="3">
    <location>
        <begin position="213"/>
        <end position="236"/>
    </location>
</feature>
<dbReference type="InterPro" id="IPR011701">
    <property type="entry name" value="MFS"/>
</dbReference>
<feature type="transmembrane region" description="Helical" evidence="3">
    <location>
        <begin position="375"/>
        <end position="396"/>
    </location>
</feature>
<feature type="transmembrane region" description="Helical" evidence="3">
    <location>
        <begin position="257"/>
        <end position="275"/>
    </location>
</feature>
<dbReference type="PANTHER" id="PTHR11360:SF234">
    <property type="entry name" value="MFS-TYPE TRANSPORTER DBAD-RELATED"/>
    <property type="match status" value="1"/>
</dbReference>
<evidence type="ECO:0000256" key="1">
    <source>
        <dbReference type="ARBA" id="ARBA00004141"/>
    </source>
</evidence>
<name>A0A167REM3_CALVF</name>
<evidence type="ECO:0000256" key="3">
    <source>
        <dbReference type="SAM" id="Phobius"/>
    </source>
</evidence>
<dbReference type="PANTHER" id="PTHR11360">
    <property type="entry name" value="MONOCARBOXYLATE TRANSPORTER"/>
    <property type="match status" value="1"/>
</dbReference>
<feature type="transmembrane region" description="Helical" evidence="3">
    <location>
        <begin position="59"/>
        <end position="79"/>
    </location>
</feature>
<dbReference type="AlphaFoldDB" id="A0A167REM3"/>
<dbReference type="OrthoDB" id="6499973at2759"/>
<dbReference type="Pfam" id="PF07690">
    <property type="entry name" value="MFS_1"/>
    <property type="match status" value="1"/>
</dbReference>
<dbReference type="GO" id="GO:0016020">
    <property type="term" value="C:membrane"/>
    <property type="evidence" value="ECO:0007669"/>
    <property type="project" value="UniProtKB-SubCell"/>
</dbReference>
<reference evidence="5 6" key="1">
    <citation type="journal article" date="2016" name="Mol. Biol. Evol.">
        <title>Comparative Genomics of Early-Diverging Mushroom-Forming Fungi Provides Insights into the Origins of Lignocellulose Decay Capabilities.</title>
        <authorList>
            <person name="Nagy L.G."/>
            <person name="Riley R."/>
            <person name="Tritt A."/>
            <person name="Adam C."/>
            <person name="Daum C."/>
            <person name="Floudas D."/>
            <person name="Sun H."/>
            <person name="Yadav J.S."/>
            <person name="Pangilinan J."/>
            <person name="Larsson K.H."/>
            <person name="Matsuura K."/>
            <person name="Barry K."/>
            <person name="Labutti K."/>
            <person name="Kuo R."/>
            <person name="Ohm R.A."/>
            <person name="Bhattacharya S.S."/>
            <person name="Shirouzu T."/>
            <person name="Yoshinaga Y."/>
            <person name="Martin F.M."/>
            <person name="Grigoriev I.V."/>
            <person name="Hibbett D.S."/>
        </authorList>
    </citation>
    <scope>NUCLEOTIDE SEQUENCE [LARGE SCALE GENOMIC DNA]</scope>
    <source>
        <strain evidence="5 6">TUFC12733</strain>
    </source>
</reference>
<feature type="transmembrane region" description="Helical" evidence="3">
    <location>
        <begin position="281"/>
        <end position="302"/>
    </location>
</feature>
<feature type="transmembrane region" description="Helical" evidence="3">
    <location>
        <begin position="146"/>
        <end position="170"/>
    </location>
</feature>
<feature type="transmembrane region" description="Helical" evidence="3">
    <location>
        <begin position="91"/>
        <end position="110"/>
    </location>
</feature>